<feature type="coiled-coil region" evidence="1">
    <location>
        <begin position="134"/>
        <end position="161"/>
    </location>
</feature>
<dbReference type="RefSeq" id="XP_050924239.1">
    <property type="nucleotide sequence ID" value="XM_051068282.1"/>
</dbReference>
<evidence type="ECO:0000256" key="1">
    <source>
        <dbReference type="SAM" id="Coils"/>
    </source>
</evidence>
<organism evidence="2 3">
    <name type="scientific">Lates calcarifer</name>
    <name type="common">Barramundi</name>
    <name type="synonym">Holocentrus calcarifer</name>
    <dbReference type="NCBI Taxonomy" id="8187"/>
    <lineage>
        <taxon>Eukaryota</taxon>
        <taxon>Metazoa</taxon>
        <taxon>Chordata</taxon>
        <taxon>Craniata</taxon>
        <taxon>Vertebrata</taxon>
        <taxon>Euteleostomi</taxon>
        <taxon>Actinopterygii</taxon>
        <taxon>Neopterygii</taxon>
        <taxon>Teleostei</taxon>
        <taxon>Neoteleostei</taxon>
        <taxon>Acanthomorphata</taxon>
        <taxon>Carangaria</taxon>
        <taxon>Carangaria incertae sedis</taxon>
        <taxon>Centropomidae</taxon>
        <taxon>Lates</taxon>
    </lineage>
</organism>
<dbReference type="Proteomes" id="UP000694890">
    <property type="component" value="Unplaced"/>
</dbReference>
<evidence type="ECO:0000313" key="3">
    <source>
        <dbReference type="RefSeq" id="XP_050924239.1"/>
    </source>
</evidence>
<protein>
    <submittedName>
        <fullName evidence="3">Uncharacterized protein LOC108894796</fullName>
    </submittedName>
</protein>
<name>A0AAJ8DMH6_LATCA</name>
<sequence length="322" mass="36053">MTRSLHHAQKTPPRLPKTYILLPQLRCFYFASPQPPLTYKVSSRSTMTYQQRPWLHGCHPLLLQNFQTTANHEIAAIIQQTQLLSYSILDPAATRAYNYTLSIRNGNHTSKLLVKHDLRNRAKEGELTARIRAISEQATALSRQETEIAALRERLQQCTCDDSVTDTVLLDVAAVTENPADICGHFQPYTDNNAVDKHPTSPSANCETTGTASCTVTPASPTKFSTTENPEIAAVINQSQLLSYSIMDPATTRDYNYALSLENGYKTCHLLVKQDRRQRALEKALAVKTRIHEHQTGILSQNTLIKAGLEDRLKNCFCSNSK</sequence>
<evidence type="ECO:0000313" key="2">
    <source>
        <dbReference type="Proteomes" id="UP000694890"/>
    </source>
</evidence>
<reference evidence="3" key="1">
    <citation type="submission" date="2025-08" db="UniProtKB">
        <authorList>
            <consortium name="RefSeq"/>
        </authorList>
    </citation>
    <scope>IDENTIFICATION</scope>
    <source>
        <tissue evidence="3">Brain</tissue>
    </source>
</reference>
<dbReference type="AlphaFoldDB" id="A0AAJ8DMH6"/>
<gene>
    <name evidence="3" type="primary">LOC108894796</name>
</gene>
<dbReference type="KEGG" id="lcf:108894796"/>
<proteinExistence type="predicted"/>
<dbReference type="GeneID" id="108894796"/>
<keyword evidence="1" id="KW-0175">Coiled coil</keyword>
<accession>A0AAJ8DMH6</accession>